<feature type="transmembrane region" description="Helical" evidence="1">
    <location>
        <begin position="12"/>
        <end position="29"/>
    </location>
</feature>
<proteinExistence type="predicted"/>
<reference evidence="2" key="1">
    <citation type="journal article" date="2015" name="Nature">
        <title>Complex archaea that bridge the gap between prokaryotes and eukaryotes.</title>
        <authorList>
            <person name="Spang A."/>
            <person name="Saw J.H."/>
            <person name="Jorgensen S.L."/>
            <person name="Zaremba-Niedzwiedzka K."/>
            <person name="Martijn J."/>
            <person name="Lind A.E."/>
            <person name="van Eijk R."/>
            <person name="Schleper C."/>
            <person name="Guy L."/>
            <person name="Ettema T.J."/>
        </authorList>
    </citation>
    <scope>NUCLEOTIDE SEQUENCE</scope>
</reference>
<keyword evidence="1" id="KW-1133">Transmembrane helix</keyword>
<evidence type="ECO:0000313" key="2">
    <source>
        <dbReference type="EMBL" id="KKN35816.1"/>
    </source>
</evidence>
<keyword evidence="1" id="KW-0472">Membrane</keyword>
<sequence length="209" mass="25172">MELNKIRWRNISVIFLITYFVIMTTIILIAGQKDYIIAILTGVPIVIVGVITALSEKEDAELFNIRKKFEQQESIKKRQHLGNNVPLINRALRSIEESYRRLEDEENPKWIIYEPWIIMEFFKMAYDDVDILLTKRVDYDNKKVDAIYQVSFNLKRNRVILAYDDKIDVGRYSLGDDKYKQWKNRKKFYKTLLKNYNKKWDYKLKLPKF</sequence>
<evidence type="ECO:0000256" key="1">
    <source>
        <dbReference type="SAM" id="Phobius"/>
    </source>
</evidence>
<dbReference type="EMBL" id="LAZR01002009">
    <property type="protein sequence ID" value="KKN35816.1"/>
    <property type="molecule type" value="Genomic_DNA"/>
</dbReference>
<comment type="caution">
    <text evidence="2">The sequence shown here is derived from an EMBL/GenBank/DDBJ whole genome shotgun (WGS) entry which is preliminary data.</text>
</comment>
<keyword evidence="1" id="KW-0812">Transmembrane</keyword>
<gene>
    <name evidence="2" type="ORF">LCGC14_0779840</name>
</gene>
<protein>
    <submittedName>
        <fullName evidence="2">Uncharacterized protein</fullName>
    </submittedName>
</protein>
<organism evidence="2">
    <name type="scientific">marine sediment metagenome</name>
    <dbReference type="NCBI Taxonomy" id="412755"/>
    <lineage>
        <taxon>unclassified sequences</taxon>
        <taxon>metagenomes</taxon>
        <taxon>ecological metagenomes</taxon>
    </lineage>
</organism>
<accession>A0A0F9SFU3</accession>
<feature type="transmembrane region" description="Helical" evidence="1">
    <location>
        <begin position="35"/>
        <end position="54"/>
    </location>
</feature>
<dbReference type="AlphaFoldDB" id="A0A0F9SFU3"/>
<name>A0A0F9SFU3_9ZZZZ</name>